<dbReference type="EMBL" id="ML977498">
    <property type="protein sequence ID" value="KAF2133747.1"/>
    <property type="molecule type" value="Genomic_DNA"/>
</dbReference>
<feature type="region of interest" description="Disordered" evidence="1">
    <location>
        <begin position="694"/>
        <end position="776"/>
    </location>
</feature>
<keyword evidence="3" id="KW-1185">Reference proteome</keyword>
<feature type="region of interest" description="Disordered" evidence="1">
    <location>
        <begin position="581"/>
        <end position="664"/>
    </location>
</feature>
<evidence type="ECO:0000313" key="3">
    <source>
        <dbReference type="Proteomes" id="UP000799771"/>
    </source>
</evidence>
<feature type="region of interest" description="Disordered" evidence="1">
    <location>
        <begin position="242"/>
        <end position="274"/>
    </location>
</feature>
<dbReference type="RefSeq" id="XP_033528134.1">
    <property type="nucleotide sequence ID" value="XM_033669987.1"/>
</dbReference>
<evidence type="ECO:0000313" key="2">
    <source>
        <dbReference type="EMBL" id="KAF2133747.1"/>
    </source>
</evidence>
<reference evidence="2" key="1">
    <citation type="journal article" date="2020" name="Stud. Mycol.">
        <title>101 Dothideomycetes genomes: a test case for predicting lifestyles and emergence of pathogens.</title>
        <authorList>
            <person name="Haridas S."/>
            <person name="Albert R."/>
            <person name="Binder M."/>
            <person name="Bloem J."/>
            <person name="Labutti K."/>
            <person name="Salamov A."/>
            <person name="Andreopoulos B."/>
            <person name="Baker S."/>
            <person name="Barry K."/>
            <person name="Bills G."/>
            <person name="Bluhm B."/>
            <person name="Cannon C."/>
            <person name="Castanera R."/>
            <person name="Culley D."/>
            <person name="Daum C."/>
            <person name="Ezra D."/>
            <person name="Gonzalez J."/>
            <person name="Henrissat B."/>
            <person name="Kuo A."/>
            <person name="Liang C."/>
            <person name="Lipzen A."/>
            <person name="Lutzoni F."/>
            <person name="Magnuson J."/>
            <person name="Mondo S."/>
            <person name="Nolan M."/>
            <person name="Ohm R."/>
            <person name="Pangilinan J."/>
            <person name="Park H.-J."/>
            <person name="Ramirez L."/>
            <person name="Alfaro M."/>
            <person name="Sun H."/>
            <person name="Tritt A."/>
            <person name="Yoshinaga Y."/>
            <person name="Zwiers L.-H."/>
            <person name="Turgeon B."/>
            <person name="Goodwin S."/>
            <person name="Spatafora J."/>
            <person name="Crous P."/>
            <person name="Grigoriev I."/>
        </authorList>
    </citation>
    <scope>NUCLEOTIDE SEQUENCE</scope>
    <source>
        <strain evidence="2">CBS 119687</strain>
    </source>
</reference>
<feature type="compositionally biased region" description="Polar residues" evidence="1">
    <location>
        <begin position="325"/>
        <end position="334"/>
    </location>
</feature>
<sequence>MLSASDHPIDDPHLNQDALPANNPCISPLVHASDKYSAGTLGGQLGGLFGGDMPEPKALPEWPLEEVGYIYQPLYVSPDGRISGGAYSPEYYIYESDQVCAWDEGLQAIEDFDWPTGKQHRGDLCGASDGDVEVDATEDDTAETSEDLEDLHSAAEVVVSEVNPDRALVEAASSPPWIPDLPFDVAREEDIEITAEANESIPSPVRYRSPSPQAAPTVTEVEVHNDKDADAMDVDDAISTDTNLEPLVLPESTPPESDSTIVEPETQHGDNMDVTDVETKSPEAITIDIELATPESTPESLPVHEPENTQPTEERPQSPIPAKHINTTETNQSEITDKADFTANLSPETTLAPPTLNRPTQTSKWYGIISSYIPSLGVPSLRRTSQTPRAEEEHEVNAPAEPEDVDVPDFSVADADSPIQQDEVQRAELAIGKQYSASPHNMTPQSRGSEDTSSTVVESEVPHTTNTLAGSSVPPSPTPIEVLENENQPWKTQLNAAAADSSTDINPASPPEPEEEPNPPSPLGASSPWAGSLLEQHLERVTEQSSSLFTAYEADALPAAFVSKEEDIMLESLTPCPVVLQTQGKDTPLSHGDGNPDGDERVVSAPQTQTQIQTQKQDIPKPPLLSTPSPTPGLLNKRKRKRKHPTNDADLDTVAPRRKRVKMTHTATIPITEVAHKDDAHRSTHLDVIVHDYDQDDEDVYGGGGEQEDELEHYSDVSPPPPSIPPSIPLPPSIPPPPPPPLKPKLVPKHRVGGRELAGLTDGLSRGSMVGGRRGRVKVQADTRLGLGESGADTMVREMDGKMKMKKIDIEGGDAVMVEVEVEVKGKEKEKANKYGFKPSPKRLRSGKKKGEMGGGKGGVKGKGKVGKVGKGEIDGPRQTRSGGGGRM</sequence>
<feature type="compositionally biased region" description="Pro residues" evidence="1">
    <location>
        <begin position="620"/>
        <end position="631"/>
    </location>
</feature>
<feature type="compositionally biased region" description="Low complexity" evidence="1">
    <location>
        <begin position="451"/>
        <end position="465"/>
    </location>
</feature>
<proteinExistence type="predicted"/>
<feature type="region of interest" description="Disordered" evidence="1">
    <location>
        <begin position="291"/>
        <end position="361"/>
    </location>
</feature>
<protein>
    <submittedName>
        <fullName evidence="2">Uncharacterized protein</fullName>
    </submittedName>
</protein>
<feature type="compositionally biased region" description="Acidic residues" evidence="1">
    <location>
        <begin position="694"/>
        <end position="711"/>
    </location>
</feature>
<name>A0A6A6ASC4_9PLEO</name>
<feature type="compositionally biased region" description="Low complexity" evidence="1">
    <location>
        <begin position="606"/>
        <end position="617"/>
    </location>
</feature>
<accession>A0A6A6ASC4</accession>
<feature type="region of interest" description="Disordered" evidence="1">
    <location>
        <begin position="376"/>
        <end position="533"/>
    </location>
</feature>
<organism evidence="2 3">
    <name type="scientific">Dothidotthia symphoricarpi CBS 119687</name>
    <dbReference type="NCBI Taxonomy" id="1392245"/>
    <lineage>
        <taxon>Eukaryota</taxon>
        <taxon>Fungi</taxon>
        <taxon>Dikarya</taxon>
        <taxon>Ascomycota</taxon>
        <taxon>Pezizomycotina</taxon>
        <taxon>Dothideomycetes</taxon>
        <taxon>Pleosporomycetidae</taxon>
        <taxon>Pleosporales</taxon>
        <taxon>Dothidotthiaceae</taxon>
        <taxon>Dothidotthia</taxon>
    </lineage>
</organism>
<dbReference type="GeneID" id="54410419"/>
<dbReference type="OrthoDB" id="3801566at2759"/>
<gene>
    <name evidence="2" type="ORF">P153DRAFT_380931</name>
</gene>
<dbReference type="AlphaFoldDB" id="A0A6A6ASC4"/>
<feature type="compositionally biased region" description="Pro residues" evidence="1">
    <location>
        <begin position="718"/>
        <end position="743"/>
    </location>
</feature>
<feature type="compositionally biased region" description="Polar residues" evidence="1">
    <location>
        <begin position="485"/>
        <end position="505"/>
    </location>
</feature>
<feature type="compositionally biased region" description="Acidic residues" evidence="1">
    <location>
        <begin position="130"/>
        <end position="148"/>
    </location>
</feature>
<feature type="region of interest" description="Disordered" evidence="1">
    <location>
        <begin position="124"/>
        <end position="148"/>
    </location>
</feature>
<evidence type="ECO:0000256" key="1">
    <source>
        <dbReference type="SAM" id="MobiDB-lite"/>
    </source>
</evidence>
<feature type="compositionally biased region" description="Polar residues" evidence="1">
    <location>
        <begin position="435"/>
        <end position="447"/>
    </location>
</feature>
<feature type="region of interest" description="Disordered" evidence="1">
    <location>
        <begin position="828"/>
        <end position="888"/>
    </location>
</feature>
<feature type="compositionally biased region" description="Basic and acidic residues" evidence="1">
    <location>
        <begin position="265"/>
        <end position="274"/>
    </location>
</feature>
<dbReference type="Proteomes" id="UP000799771">
    <property type="component" value="Unassembled WGS sequence"/>
</dbReference>
<feature type="compositionally biased region" description="Basic and acidic residues" evidence="1">
    <location>
        <begin position="302"/>
        <end position="316"/>
    </location>
</feature>